<dbReference type="Proteomes" id="UP000674425">
    <property type="component" value="Unassembled WGS sequence"/>
</dbReference>
<evidence type="ECO:0000313" key="2">
    <source>
        <dbReference type="Proteomes" id="UP000674425"/>
    </source>
</evidence>
<accession>A0ABM8TA80</accession>
<name>A0ABM8TA80_9BURK</name>
<keyword evidence="2" id="KW-1185">Reference proteome</keyword>
<dbReference type="EMBL" id="CAJNAU010000340">
    <property type="protein sequence ID" value="CAE6873092.1"/>
    <property type="molecule type" value="Genomic_DNA"/>
</dbReference>
<comment type="caution">
    <text evidence="1">The sequence shown here is derived from an EMBL/GenBank/DDBJ whole genome shotgun (WGS) entry which is preliminary data.</text>
</comment>
<reference evidence="1 2" key="1">
    <citation type="submission" date="2021-02" db="EMBL/GenBank/DDBJ databases">
        <authorList>
            <person name="Vanwijnsberghe S."/>
        </authorList>
    </citation>
    <scope>NUCLEOTIDE SEQUENCE [LARGE SCALE GENOMIC DNA]</scope>
    <source>
        <strain evidence="1 2">R-69658</strain>
    </source>
</reference>
<evidence type="ECO:0000313" key="1">
    <source>
        <dbReference type="EMBL" id="CAE6873092.1"/>
    </source>
</evidence>
<organism evidence="1 2">
    <name type="scientific">Paraburkholderia aspalathi</name>
    <dbReference type="NCBI Taxonomy" id="1324617"/>
    <lineage>
        <taxon>Bacteria</taxon>
        <taxon>Pseudomonadati</taxon>
        <taxon>Pseudomonadota</taxon>
        <taxon>Betaproteobacteria</taxon>
        <taxon>Burkholderiales</taxon>
        <taxon>Burkholderiaceae</taxon>
        <taxon>Paraburkholderia</taxon>
    </lineage>
</organism>
<sequence>MRHATIINSASARSMRSTAPNCKASTRQPFFSTLKYISISHLARYQSINSTRSSRPAGMRLVSNRHSTGLMPAGGSISVAITHVTASPHRNVTRFMHSACFTVRAFCPARAAMTNWISPTASVPSTFCQSFSPPSRLRLCVERTSQSAGVPSSSARRISAAISASRSATYTSRVPGNSEASSARRSYPSIQRVLSLMPPRLPLASFGSRAHIQASSTPSPTRSVLTAYVGCTYMPRRAS</sequence>
<protein>
    <submittedName>
        <fullName evidence="1">Uncharacterized protein</fullName>
    </submittedName>
</protein>
<proteinExistence type="predicted"/>
<gene>
    <name evidence="1" type="ORF">R69658_08255</name>
</gene>